<organism evidence="5 6">
    <name type="scientific">Agrocybe chaxingu</name>
    <dbReference type="NCBI Taxonomy" id="84603"/>
    <lineage>
        <taxon>Eukaryota</taxon>
        <taxon>Fungi</taxon>
        <taxon>Dikarya</taxon>
        <taxon>Basidiomycota</taxon>
        <taxon>Agaricomycotina</taxon>
        <taxon>Agaricomycetes</taxon>
        <taxon>Agaricomycetidae</taxon>
        <taxon>Agaricales</taxon>
        <taxon>Agaricineae</taxon>
        <taxon>Strophariaceae</taxon>
        <taxon>Agrocybe</taxon>
    </lineage>
</organism>
<keyword evidence="3" id="KW-0732">Signal</keyword>
<gene>
    <name evidence="5" type="ORF">NLJ89_g7493</name>
</gene>
<dbReference type="PANTHER" id="PTHR13878:SF91">
    <property type="entry name" value="FAD BINDING DOMAIN PROTEIN (AFU_ORTHOLOGUE AFUA_6G12070)-RELATED"/>
    <property type="match status" value="1"/>
</dbReference>
<name>A0A9W8MRQ3_9AGAR</name>
<evidence type="ECO:0000259" key="4">
    <source>
        <dbReference type="PROSITE" id="PS51387"/>
    </source>
</evidence>
<dbReference type="AlphaFoldDB" id="A0A9W8MRQ3"/>
<dbReference type="Gene3D" id="3.30.465.10">
    <property type="match status" value="2"/>
</dbReference>
<dbReference type="Pfam" id="PF01565">
    <property type="entry name" value="FAD_binding_4"/>
    <property type="match status" value="1"/>
</dbReference>
<dbReference type="InterPro" id="IPR016166">
    <property type="entry name" value="FAD-bd_PCMH"/>
</dbReference>
<dbReference type="InterPro" id="IPR012951">
    <property type="entry name" value="BBE"/>
</dbReference>
<evidence type="ECO:0000256" key="2">
    <source>
        <dbReference type="ARBA" id="ARBA00023002"/>
    </source>
</evidence>
<dbReference type="GO" id="GO:0016491">
    <property type="term" value="F:oxidoreductase activity"/>
    <property type="evidence" value="ECO:0007669"/>
    <property type="project" value="UniProtKB-KW"/>
</dbReference>
<feature type="domain" description="FAD-binding PCMH-type" evidence="4">
    <location>
        <begin position="94"/>
        <end position="288"/>
    </location>
</feature>
<dbReference type="InterPro" id="IPR016169">
    <property type="entry name" value="FAD-bd_PCMH_sub2"/>
</dbReference>
<evidence type="ECO:0000313" key="5">
    <source>
        <dbReference type="EMBL" id="KAJ3505295.1"/>
    </source>
</evidence>
<dbReference type="SUPFAM" id="SSF56176">
    <property type="entry name" value="FAD-binding/transporter-associated domain-like"/>
    <property type="match status" value="1"/>
</dbReference>
<evidence type="ECO:0000256" key="3">
    <source>
        <dbReference type="SAM" id="SignalP"/>
    </source>
</evidence>
<sequence length="554" mass="59146">MQLLYYLLLLSTSIIHVAAGPTPAASQCRCLYGDPCWPSQNSFSALSDQLSQPVLHPVPPESACYPPSSPSGNCSAVLSNFDNGDWRADQPGAMQLPNFQTYILPNGTIEACYMNVSLGVPCEQGSVPPIGVDARTIEDVKNAVCWPRGVHVMDAPLKNMTYDQEFVPDGAPSSSERVSNAVTLGSGVPWHEAYDFVQERGRFILGGISVGGTVGAAGGWIMGAGHSAFAPTFGLGVDNVLQFTIVLASGQHITINAYQNTDLFWALRGGGGGTYGVVTSVTYRTHPIFSLSMAVLAANFSSTDIAQSVITEFIKSQPAWSNKGWGGYSSISTSAFQLQHVAPNVSTTDMNATFSPFADYVSNATQGASQVAYQNFSSFTEWYAATYSQGPPQVGYPILGANRLLSRAVAAENPAQVAEKLLSLNGGVLGILSVAGGAVSEVDPSSMGVLPAWRTAVAELYNTVAWPEGSPNSVIQEQVQALERNTEILNEITPDSASYMNEGSLYEKDFKKSFFGDHYTNLKDIKSKYDPTSLFVVPLGVGSDEWDSDLRCPV</sequence>
<dbReference type="EMBL" id="JANKHO010000900">
    <property type="protein sequence ID" value="KAJ3505295.1"/>
    <property type="molecule type" value="Genomic_DNA"/>
</dbReference>
<dbReference type="PANTHER" id="PTHR13878">
    <property type="entry name" value="GULONOLACTONE OXIDASE"/>
    <property type="match status" value="1"/>
</dbReference>
<dbReference type="InterPro" id="IPR006094">
    <property type="entry name" value="Oxid_FAD_bind_N"/>
</dbReference>
<keyword evidence="6" id="KW-1185">Reference proteome</keyword>
<dbReference type="InterPro" id="IPR036318">
    <property type="entry name" value="FAD-bd_PCMH-like_sf"/>
</dbReference>
<dbReference type="Proteomes" id="UP001148786">
    <property type="component" value="Unassembled WGS sequence"/>
</dbReference>
<feature type="signal peptide" evidence="3">
    <location>
        <begin position="1"/>
        <end position="19"/>
    </location>
</feature>
<dbReference type="OrthoDB" id="9983560at2759"/>
<dbReference type="GO" id="GO:0071949">
    <property type="term" value="F:FAD binding"/>
    <property type="evidence" value="ECO:0007669"/>
    <property type="project" value="InterPro"/>
</dbReference>
<protein>
    <recommendedName>
        <fullName evidence="4">FAD-binding PCMH-type domain-containing protein</fullName>
    </recommendedName>
</protein>
<evidence type="ECO:0000313" key="6">
    <source>
        <dbReference type="Proteomes" id="UP001148786"/>
    </source>
</evidence>
<proteinExistence type="inferred from homology"/>
<comment type="caution">
    <text evidence="5">The sequence shown here is derived from an EMBL/GenBank/DDBJ whole genome shotgun (WGS) entry which is preliminary data.</text>
</comment>
<dbReference type="Pfam" id="PF08031">
    <property type="entry name" value="BBE"/>
    <property type="match status" value="1"/>
</dbReference>
<keyword evidence="2" id="KW-0560">Oxidoreductase</keyword>
<accession>A0A9W8MRQ3</accession>
<dbReference type="InterPro" id="IPR050432">
    <property type="entry name" value="FAD-linked_Oxidoreductases_BP"/>
</dbReference>
<feature type="chain" id="PRO_5040915970" description="FAD-binding PCMH-type domain-containing protein" evidence="3">
    <location>
        <begin position="20"/>
        <end position="554"/>
    </location>
</feature>
<comment type="similarity">
    <text evidence="1">Belongs to the oxygen-dependent FAD-linked oxidoreductase family.</text>
</comment>
<evidence type="ECO:0000256" key="1">
    <source>
        <dbReference type="ARBA" id="ARBA00005466"/>
    </source>
</evidence>
<dbReference type="PROSITE" id="PS51387">
    <property type="entry name" value="FAD_PCMH"/>
    <property type="match status" value="1"/>
</dbReference>
<reference evidence="5" key="1">
    <citation type="submission" date="2022-07" db="EMBL/GenBank/DDBJ databases">
        <title>Genome Sequence of Agrocybe chaxingu.</title>
        <authorList>
            <person name="Buettner E."/>
        </authorList>
    </citation>
    <scope>NUCLEOTIDE SEQUENCE</scope>
    <source>
        <strain evidence="5">MP-N11</strain>
    </source>
</reference>